<accession>A0A3N0CN18</accession>
<comment type="caution">
    <text evidence="1">The sequence shown here is derived from an EMBL/GenBank/DDBJ whole genome shotgun (WGS) entry which is preliminary data.</text>
</comment>
<dbReference type="EMBL" id="RJSE01000003">
    <property type="protein sequence ID" value="RNL64852.1"/>
    <property type="molecule type" value="Genomic_DNA"/>
</dbReference>
<dbReference type="AlphaFoldDB" id="A0A3N0CN18"/>
<keyword evidence="2" id="KW-1185">Reference proteome</keyword>
<reference evidence="1 2" key="1">
    <citation type="submission" date="2018-11" db="EMBL/GenBank/DDBJ databases">
        <authorList>
            <person name="Li F."/>
        </authorList>
    </citation>
    <scope>NUCLEOTIDE SEQUENCE [LARGE SCALE GENOMIC DNA]</scope>
    <source>
        <strain evidence="1 2">Gsoil 097</strain>
    </source>
</reference>
<name>A0A3N0CN18_9ACTN</name>
<evidence type="ECO:0000313" key="1">
    <source>
        <dbReference type="EMBL" id="RNL64852.1"/>
    </source>
</evidence>
<sequence length="409" mass="44954">MVALCLGMLTGCRDDSDPSDSATTGAVSADEAQQLLDTRSAALRDGDLKAFLATLDPTDNALLKRQRRYFANLQALPIETLDYTVLKSQWPHALRAGDWGAHVSVPQVRVATQLAGFDSVPVKRITGFAFARLDGRPVIISEITGKGKQFPGSSPAPWDLVRIHVRTDGATLQLYDDDTWPQSAELSRVIGNGIDDVESALPFHWDGRVVVYVFGRKAVLNSFEGVPGGNINHLGAMTFPMYAVLGQPEVAGIRFTLLPSSVRAGQPFLDRITRHELTHVAVGDRDDGAPIWFAEGLAEYLGARSIEKDKRRIATVAVERARRDDEQLPSSQTFNGPDQAWNYALSWMACDYIAATQGEARLWELMDALHNGGEGVTDEEQDPVLQRVLGFDSAQLARRAERRILRIYG</sequence>
<proteinExistence type="predicted"/>
<evidence type="ECO:0008006" key="3">
    <source>
        <dbReference type="Google" id="ProtNLM"/>
    </source>
</evidence>
<evidence type="ECO:0000313" key="2">
    <source>
        <dbReference type="Proteomes" id="UP000267128"/>
    </source>
</evidence>
<protein>
    <recommendedName>
        <fullName evidence="3">Peptidase MA-like domain-containing protein</fullName>
    </recommendedName>
</protein>
<gene>
    <name evidence="1" type="ORF">EFK50_02360</name>
</gene>
<organism evidence="1 2">
    <name type="scientific">Nocardioides marmoriginsengisoli</name>
    <dbReference type="NCBI Taxonomy" id="661483"/>
    <lineage>
        <taxon>Bacteria</taxon>
        <taxon>Bacillati</taxon>
        <taxon>Actinomycetota</taxon>
        <taxon>Actinomycetes</taxon>
        <taxon>Propionibacteriales</taxon>
        <taxon>Nocardioidaceae</taxon>
        <taxon>Nocardioides</taxon>
    </lineage>
</organism>
<dbReference type="Proteomes" id="UP000267128">
    <property type="component" value="Unassembled WGS sequence"/>
</dbReference>